<comment type="caution">
    <text evidence="1">The sequence shown here is derived from an EMBL/GenBank/DDBJ whole genome shotgun (WGS) entry which is preliminary data.</text>
</comment>
<dbReference type="Proteomes" id="UP000324767">
    <property type="component" value="Unassembled WGS sequence"/>
</dbReference>
<name>A0A5M8PHK5_9LECA</name>
<sequence>MENAQHIESTEVLPEPDLASFWHLDAQTLALASLQSIILDLDALQNHLWELRGCDFRARTLLPSGSLYNPAREFWHHGGQKYLDLMACLLHIISVDDTSKLSVFTSALSVAGFNLQPIKASLNIQQIFDVLDFAEWLYTKEKEEHFAMVPRAGAEDDEGMERTRADLIRDVTHLQALANEAKIGLMKVVGFVKHIMYGGG</sequence>
<accession>A0A5M8PHK5</accession>
<dbReference type="EMBL" id="VXIT01000012">
    <property type="protein sequence ID" value="KAA6408805.1"/>
    <property type="molecule type" value="Genomic_DNA"/>
</dbReference>
<gene>
    <name evidence="1" type="ORF">FRX48_07149</name>
</gene>
<proteinExistence type="predicted"/>
<evidence type="ECO:0000313" key="2">
    <source>
        <dbReference type="Proteomes" id="UP000324767"/>
    </source>
</evidence>
<protein>
    <submittedName>
        <fullName evidence="1">Uncharacterized protein</fullName>
    </submittedName>
</protein>
<evidence type="ECO:0000313" key="1">
    <source>
        <dbReference type="EMBL" id="KAA6408805.1"/>
    </source>
</evidence>
<organism evidence="1 2">
    <name type="scientific">Lasallia pustulata</name>
    <dbReference type="NCBI Taxonomy" id="136370"/>
    <lineage>
        <taxon>Eukaryota</taxon>
        <taxon>Fungi</taxon>
        <taxon>Dikarya</taxon>
        <taxon>Ascomycota</taxon>
        <taxon>Pezizomycotina</taxon>
        <taxon>Lecanoromycetes</taxon>
        <taxon>OSLEUM clade</taxon>
        <taxon>Umbilicariomycetidae</taxon>
        <taxon>Umbilicariales</taxon>
        <taxon>Umbilicariaceae</taxon>
        <taxon>Lasallia</taxon>
    </lineage>
</organism>
<dbReference type="OrthoDB" id="10377572at2759"/>
<dbReference type="AlphaFoldDB" id="A0A5M8PHK5"/>
<reference evidence="1 2" key="1">
    <citation type="submission" date="2019-09" db="EMBL/GenBank/DDBJ databases">
        <title>The hologenome of the rock-dwelling lichen Lasallia pustulata.</title>
        <authorList>
            <person name="Greshake Tzovaras B."/>
            <person name="Segers F."/>
            <person name="Bicker A."/>
            <person name="Dal Grande F."/>
            <person name="Otte J."/>
            <person name="Hankeln T."/>
            <person name="Schmitt I."/>
            <person name="Ebersberger I."/>
        </authorList>
    </citation>
    <scope>NUCLEOTIDE SEQUENCE [LARGE SCALE GENOMIC DNA]</scope>
    <source>
        <strain evidence="1">A1-1</strain>
    </source>
</reference>